<accession>A0A0G0HQL7</accession>
<dbReference type="PANTHER" id="PTHR39961">
    <property type="entry name" value="HYPOTHETICAL CYTOSOLIC PROTEIN"/>
    <property type="match status" value="1"/>
</dbReference>
<sequence length="174" mass="19229">MKSDISEIDAKNVIFTSPSGLKLGLDLMVGEIAKFVDEDPSSFYRLVIGSDSQARRDNGDSEVDFVTAVVVHRIGKGARYFYRKVKRIGKVPVLRDKIYTETMMSLNLAQVIVPDIRKRISPAKYDLEIHIDVGSLGPTREMIREVVGLVTGNGFTAKTKPDSWGASSVADKHT</sequence>
<name>A0A0G0HQL7_9BACT</name>
<evidence type="ECO:0000313" key="1">
    <source>
        <dbReference type="EMBL" id="KKQ45448.1"/>
    </source>
</evidence>
<dbReference type="PANTHER" id="PTHR39961:SF1">
    <property type="entry name" value="DUF458 DOMAIN-CONTAINING PROTEIN"/>
    <property type="match status" value="1"/>
</dbReference>
<comment type="caution">
    <text evidence="1">The sequence shown here is derived from an EMBL/GenBank/DDBJ whole genome shotgun (WGS) entry which is preliminary data.</text>
</comment>
<organism evidence="1 2">
    <name type="scientific">Candidatus Woesebacteria bacterium GW2011_GWA1_37_8</name>
    <dbReference type="NCBI Taxonomy" id="1618546"/>
    <lineage>
        <taxon>Bacteria</taxon>
        <taxon>Candidatus Woeseibacteriota</taxon>
    </lineage>
</organism>
<dbReference type="Proteomes" id="UP000034603">
    <property type="component" value="Unassembled WGS sequence"/>
</dbReference>
<proteinExistence type="predicted"/>
<reference evidence="1 2" key="1">
    <citation type="journal article" date="2015" name="Nature">
        <title>rRNA introns, odd ribosomes, and small enigmatic genomes across a large radiation of phyla.</title>
        <authorList>
            <person name="Brown C.T."/>
            <person name="Hug L.A."/>
            <person name="Thomas B.C."/>
            <person name="Sharon I."/>
            <person name="Castelle C.J."/>
            <person name="Singh A."/>
            <person name="Wilkins M.J."/>
            <person name="Williams K.H."/>
            <person name="Banfield J.F."/>
        </authorList>
    </citation>
    <scope>NUCLEOTIDE SEQUENCE [LARGE SCALE GENOMIC DNA]</scope>
</reference>
<dbReference type="AlphaFoldDB" id="A0A0G0HQL7"/>
<evidence type="ECO:0000313" key="2">
    <source>
        <dbReference type="Proteomes" id="UP000034603"/>
    </source>
</evidence>
<dbReference type="EMBL" id="LBTR01000015">
    <property type="protein sequence ID" value="KKQ45448.1"/>
    <property type="molecule type" value="Genomic_DNA"/>
</dbReference>
<gene>
    <name evidence="1" type="ORF">US62_C0015G0029</name>
</gene>
<protein>
    <submittedName>
        <fullName evidence="1">Uncharacterized protein</fullName>
    </submittedName>
</protein>
<dbReference type="Pfam" id="PF04308">
    <property type="entry name" value="RNaseH_like"/>
    <property type="match status" value="1"/>
</dbReference>
<dbReference type="InterPro" id="IPR007405">
    <property type="entry name" value="Phage_KVP40_Orf299"/>
</dbReference>